<evidence type="ECO:0000256" key="1">
    <source>
        <dbReference type="SAM" id="MobiDB-lite"/>
    </source>
</evidence>
<dbReference type="eggNOG" id="KOG1840">
    <property type="taxonomic scope" value="Eukaryota"/>
</dbReference>
<accession>U4LKT8</accession>
<reference evidence="3 4" key="1">
    <citation type="journal article" date="2013" name="PLoS Genet.">
        <title>The genome and development-dependent transcriptomes of Pyronema confluens: a window into fungal evolution.</title>
        <authorList>
            <person name="Traeger S."/>
            <person name="Altegoer F."/>
            <person name="Freitag M."/>
            <person name="Gabaldon T."/>
            <person name="Kempken F."/>
            <person name="Kumar A."/>
            <person name="Marcet-Houben M."/>
            <person name="Poggeler S."/>
            <person name="Stajich J.E."/>
            <person name="Nowrousian M."/>
        </authorList>
    </citation>
    <scope>NUCLEOTIDE SEQUENCE [LARGE SCALE GENOMIC DNA]</scope>
    <source>
        <strain evidence="4">CBS 100304</strain>
        <tissue evidence="3">Vegetative mycelium</tissue>
    </source>
</reference>
<dbReference type="InterPro" id="IPR027417">
    <property type="entry name" value="P-loop_NTPase"/>
</dbReference>
<dbReference type="Gene3D" id="3.40.50.300">
    <property type="entry name" value="P-loop containing nucleotide triphosphate hydrolases"/>
    <property type="match status" value="1"/>
</dbReference>
<organism evidence="3 4">
    <name type="scientific">Pyronema omphalodes (strain CBS 100304)</name>
    <name type="common">Pyronema confluens</name>
    <dbReference type="NCBI Taxonomy" id="1076935"/>
    <lineage>
        <taxon>Eukaryota</taxon>
        <taxon>Fungi</taxon>
        <taxon>Dikarya</taxon>
        <taxon>Ascomycota</taxon>
        <taxon>Pezizomycotina</taxon>
        <taxon>Pezizomycetes</taxon>
        <taxon>Pezizales</taxon>
        <taxon>Pyronemataceae</taxon>
        <taxon>Pyronema</taxon>
    </lineage>
</organism>
<keyword evidence="4" id="KW-1185">Reference proteome</keyword>
<dbReference type="SUPFAM" id="SSF52540">
    <property type="entry name" value="P-loop containing nucleoside triphosphate hydrolases"/>
    <property type="match status" value="1"/>
</dbReference>
<evidence type="ECO:0000313" key="4">
    <source>
        <dbReference type="Proteomes" id="UP000018144"/>
    </source>
</evidence>
<gene>
    <name evidence="3" type="ORF">PCON_12513</name>
</gene>
<feature type="domain" description="Prion-inhibition and propagation HeLo" evidence="2">
    <location>
        <begin position="6"/>
        <end position="249"/>
    </location>
</feature>
<dbReference type="OrthoDB" id="1658288at2759"/>
<name>U4LKT8_PYROM</name>
<evidence type="ECO:0000259" key="2">
    <source>
        <dbReference type="Pfam" id="PF14479"/>
    </source>
</evidence>
<dbReference type="STRING" id="1076935.U4LKT8"/>
<dbReference type="Gene3D" id="1.20.120.1020">
    <property type="entry name" value="Prion-inhibition and propagation, HeLo domain"/>
    <property type="match status" value="1"/>
</dbReference>
<sequence>MDPIGISLGIPRVISLLLDTALDGYQIFAAAQALDEDFKEYQRQFKVQRERLRDWAVSLNPPTENVSHVGRRKDLCSNLQKKKNNFAGQVQFDASTSQSRPTFEGFLEKHPEKLELIANTLAGINKLFADVHDLEKSYEITVTRPASPTKSASSEKTASKSHKLTSKARSLFKRPKSIAGPVSPPPPNIYQDLYLPLPLDKVTELADGSKSTMNSLRKLKWAVSDKDNFRTLIDTLRQQNVDLEHLTARYLVFTTEALPVAVKGKTYRMIPFPENEDYVDKSQIRAYVEGKWEERDDSFIYVMVALCGLGGAGMHYTLCSCEKSRNTFWMHCGSYIRFKQDCRKLVQLVKIPGFNESGMNQDVKEIVKEWLESEASGNWILVLDNADNKLDFFPETGRQNAGLAEFVPPAEKGTVVITTRDYEAAFQLAGPKATLTKKSMDPTDSETLFKNYYPSGAPYHDTACNQLLEELKHLPLAVTQVAAYLEMNCHVFTPSQYLTKFKIVGDPVDGICQ</sequence>
<dbReference type="AlphaFoldDB" id="U4LKT8"/>
<proteinExistence type="predicted"/>
<evidence type="ECO:0000313" key="3">
    <source>
        <dbReference type="EMBL" id="CCX32192.1"/>
    </source>
</evidence>
<protein>
    <recommendedName>
        <fullName evidence="2">Prion-inhibition and propagation HeLo domain-containing protein</fullName>
    </recommendedName>
</protein>
<dbReference type="PANTHER" id="PTHR37542">
    <property type="entry name" value="HELO DOMAIN-CONTAINING PROTEIN-RELATED"/>
    <property type="match status" value="1"/>
</dbReference>
<dbReference type="InterPro" id="IPR038305">
    <property type="entry name" value="HeLo_sf"/>
</dbReference>
<dbReference type="Proteomes" id="UP000018144">
    <property type="component" value="Unassembled WGS sequence"/>
</dbReference>
<dbReference type="InterPro" id="IPR029498">
    <property type="entry name" value="HeLo_dom"/>
</dbReference>
<dbReference type="EMBL" id="HF935728">
    <property type="protein sequence ID" value="CCX32192.1"/>
    <property type="molecule type" value="Genomic_DNA"/>
</dbReference>
<feature type="compositionally biased region" description="Low complexity" evidence="1">
    <location>
        <begin position="145"/>
        <end position="156"/>
    </location>
</feature>
<dbReference type="Pfam" id="PF14479">
    <property type="entry name" value="HeLo"/>
    <property type="match status" value="1"/>
</dbReference>
<feature type="region of interest" description="Disordered" evidence="1">
    <location>
        <begin position="143"/>
        <end position="167"/>
    </location>
</feature>